<keyword evidence="4" id="KW-1185">Reference proteome</keyword>
<comment type="caution">
    <text evidence="3">The sequence shown here is derived from an EMBL/GenBank/DDBJ whole genome shotgun (WGS) entry which is preliminary data.</text>
</comment>
<feature type="compositionally biased region" description="Low complexity" evidence="1">
    <location>
        <begin position="83"/>
        <end position="95"/>
    </location>
</feature>
<organism evidence="3 4">
    <name type="scientific">Nocardia terrae</name>
    <dbReference type="NCBI Taxonomy" id="2675851"/>
    <lineage>
        <taxon>Bacteria</taxon>
        <taxon>Bacillati</taxon>
        <taxon>Actinomycetota</taxon>
        <taxon>Actinomycetes</taxon>
        <taxon>Mycobacteriales</taxon>
        <taxon>Nocardiaceae</taxon>
        <taxon>Nocardia</taxon>
    </lineage>
</organism>
<gene>
    <name evidence="3" type="ORF">GPX89_13000</name>
</gene>
<evidence type="ECO:0000256" key="1">
    <source>
        <dbReference type="SAM" id="MobiDB-lite"/>
    </source>
</evidence>
<evidence type="ECO:0000313" key="3">
    <source>
        <dbReference type="EMBL" id="MVU78159.1"/>
    </source>
</evidence>
<name>A0A7K1UVG5_9NOCA</name>
<sequence length="329" mass="34607">MTYPPGGFGGDPNAHGQQPQDPNPAWWDQPQSTGGEQPAEGQGWQPTQLNMAVQQAHPQQGFPQDPGYGQQPGYPQDGGFGQPQGYAQAPGYAPQPGYPQQPGFPPQQPPKSKAGLIVGVIAAVVVVLAVAVGAIVLVSKKDDSSQAAATSTTSVTTSDSAPTTTRGSAPTTSKAAAPGGKKFSYTEYGKDWNFKFGDVALQATYVSGRDFDSCAPVEANGKLTGLGCTAASEMAWKSENGGLMLTQLVLTMSDETKASAAVDQFEDDDVVLPSGSYIADFDTGKWMDGNQGKFLVITEVTTTAEVDEPTASKYLKYRHKDTIGALMFR</sequence>
<evidence type="ECO:0000313" key="4">
    <source>
        <dbReference type="Proteomes" id="UP000466794"/>
    </source>
</evidence>
<dbReference type="RefSeq" id="WP_157387708.1">
    <property type="nucleotide sequence ID" value="NZ_WRPP01000002.1"/>
</dbReference>
<keyword evidence="2" id="KW-1133">Transmembrane helix</keyword>
<keyword evidence="2" id="KW-0472">Membrane</keyword>
<dbReference type="EMBL" id="WRPP01000002">
    <property type="protein sequence ID" value="MVU78159.1"/>
    <property type="molecule type" value="Genomic_DNA"/>
</dbReference>
<feature type="compositionally biased region" description="Gly residues" evidence="1">
    <location>
        <begin position="1"/>
        <end position="10"/>
    </location>
</feature>
<feature type="compositionally biased region" description="Polar residues" evidence="1">
    <location>
        <begin position="44"/>
        <end position="57"/>
    </location>
</feature>
<evidence type="ECO:0000256" key="2">
    <source>
        <dbReference type="SAM" id="Phobius"/>
    </source>
</evidence>
<dbReference type="Proteomes" id="UP000466794">
    <property type="component" value="Unassembled WGS sequence"/>
</dbReference>
<feature type="transmembrane region" description="Helical" evidence="2">
    <location>
        <begin position="114"/>
        <end position="138"/>
    </location>
</feature>
<reference evidence="3 4" key="1">
    <citation type="submission" date="2019-12" db="EMBL/GenBank/DDBJ databases">
        <title>Nocardia sp. nov. ET3-3 isolated from soil.</title>
        <authorList>
            <person name="Kanchanasin P."/>
            <person name="Tanasupawat S."/>
            <person name="Yuki M."/>
            <person name="Kudo T."/>
        </authorList>
    </citation>
    <scope>NUCLEOTIDE SEQUENCE [LARGE SCALE GENOMIC DNA]</scope>
    <source>
        <strain evidence="3 4">ET3-3</strain>
    </source>
</reference>
<feature type="compositionally biased region" description="Low complexity" evidence="1">
    <location>
        <begin position="58"/>
        <end position="75"/>
    </location>
</feature>
<evidence type="ECO:0008006" key="5">
    <source>
        <dbReference type="Google" id="ProtNLM"/>
    </source>
</evidence>
<feature type="region of interest" description="Disordered" evidence="1">
    <location>
        <begin position="1"/>
        <end position="111"/>
    </location>
</feature>
<feature type="region of interest" description="Disordered" evidence="1">
    <location>
        <begin position="146"/>
        <end position="180"/>
    </location>
</feature>
<feature type="compositionally biased region" description="Pro residues" evidence="1">
    <location>
        <begin position="96"/>
        <end position="109"/>
    </location>
</feature>
<feature type="compositionally biased region" description="Low complexity" evidence="1">
    <location>
        <begin position="146"/>
        <end position="165"/>
    </location>
</feature>
<protein>
    <recommendedName>
        <fullName evidence="5">DUF4352 domain-containing protein</fullName>
    </recommendedName>
</protein>
<accession>A0A7K1UVG5</accession>
<dbReference type="AlphaFoldDB" id="A0A7K1UVG5"/>
<keyword evidence="2" id="KW-0812">Transmembrane</keyword>
<proteinExistence type="predicted"/>